<dbReference type="Gene3D" id="3.30.450.20">
    <property type="entry name" value="PAS domain"/>
    <property type="match status" value="3"/>
</dbReference>
<dbReference type="InterPro" id="IPR013767">
    <property type="entry name" value="PAS_fold"/>
</dbReference>
<dbReference type="InterPro" id="IPR036097">
    <property type="entry name" value="HisK_dim/P_sf"/>
</dbReference>
<name>A0ABQ2EYX4_9DEIO</name>
<dbReference type="Gene3D" id="3.30.450.40">
    <property type="match status" value="1"/>
</dbReference>
<evidence type="ECO:0000256" key="1">
    <source>
        <dbReference type="ARBA" id="ARBA00000085"/>
    </source>
</evidence>
<keyword evidence="6 11" id="KW-0812">Transmembrane</keyword>
<dbReference type="InterPro" id="IPR005467">
    <property type="entry name" value="His_kinase_dom"/>
</dbReference>
<dbReference type="SMART" id="SM00086">
    <property type="entry name" value="PAC"/>
    <property type="match status" value="3"/>
</dbReference>
<dbReference type="PROSITE" id="PS50112">
    <property type="entry name" value="PAS"/>
    <property type="match status" value="1"/>
</dbReference>
<feature type="domain" description="PAC" evidence="14">
    <location>
        <begin position="415"/>
        <end position="467"/>
    </location>
</feature>
<evidence type="ECO:0000259" key="14">
    <source>
        <dbReference type="PROSITE" id="PS50113"/>
    </source>
</evidence>
<dbReference type="Proteomes" id="UP000647587">
    <property type="component" value="Unassembled WGS sequence"/>
</dbReference>
<dbReference type="PANTHER" id="PTHR42878:SF15">
    <property type="entry name" value="BACTERIOPHYTOCHROME"/>
    <property type="match status" value="1"/>
</dbReference>
<dbReference type="CDD" id="cd00082">
    <property type="entry name" value="HisKA"/>
    <property type="match status" value="1"/>
</dbReference>
<feature type="domain" description="PAC" evidence="14">
    <location>
        <begin position="534"/>
        <end position="585"/>
    </location>
</feature>
<feature type="coiled-coil region" evidence="10">
    <location>
        <begin position="860"/>
        <end position="887"/>
    </location>
</feature>
<evidence type="ECO:0000313" key="16">
    <source>
        <dbReference type="EMBL" id="GGK33145.1"/>
    </source>
</evidence>
<dbReference type="Pfam" id="PF03924">
    <property type="entry name" value="CHASE"/>
    <property type="match status" value="1"/>
</dbReference>
<keyword evidence="10" id="KW-0175">Coiled coil</keyword>
<gene>
    <name evidence="16" type="ORF">GCM10008955_28950</name>
</gene>
<dbReference type="SMART" id="SM00091">
    <property type="entry name" value="PAS"/>
    <property type="match status" value="3"/>
</dbReference>
<dbReference type="RefSeq" id="WP_229780819.1">
    <property type="nucleotide sequence ID" value="NZ_BMPP01000012.1"/>
</dbReference>
<evidence type="ECO:0000259" key="12">
    <source>
        <dbReference type="PROSITE" id="PS50109"/>
    </source>
</evidence>
<feature type="domain" description="CHASE" evidence="15">
    <location>
        <begin position="146"/>
        <end position="246"/>
    </location>
</feature>
<dbReference type="Pfam" id="PF08448">
    <property type="entry name" value="PAS_4"/>
    <property type="match status" value="1"/>
</dbReference>
<evidence type="ECO:0000256" key="7">
    <source>
        <dbReference type="ARBA" id="ARBA00022777"/>
    </source>
</evidence>
<reference evidence="17" key="1">
    <citation type="journal article" date="2019" name="Int. J. Syst. Evol. Microbiol.">
        <title>The Global Catalogue of Microorganisms (GCM) 10K type strain sequencing project: providing services to taxonomists for standard genome sequencing and annotation.</title>
        <authorList>
            <consortium name="The Broad Institute Genomics Platform"/>
            <consortium name="The Broad Institute Genome Sequencing Center for Infectious Disease"/>
            <person name="Wu L."/>
            <person name="Ma J."/>
        </authorList>
    </citation>
    <scope>NUCLEOTIDE SEQUENCE [LARGE SCALE GENOMIC DNA]</scope>
    <source>
        <strain evidence="17">JCM 30331</strain>
    </source>
</reference>
<evidence type="ECO:0000256" key="11">
    <source>
        <dbReference type="SAM" id="Phobius"/>
    </source>
</evidence>
<feature type="transmembrane region" description="Helical" evidence="11">
    <location>
        <begin position="305"/>
        <end position="324"/>
    </location>
</feature>
<dbReference type="PRINTS" id="PR00344">
    <property type="entry name" value="BCTRLSENSOR"/>
</dbReference>
<evidence type="ECO:0000256" key="10">
    <source>
        <dbReference type="SAM" id="Coils"/>
    </source>
</evidence>
<evidence type="ECO:0000256" key="8">
    <source>
        <dbReference type="ARBA" id="ARBA00022989"/>
    </source>
</evidence>
<evidence type="ECO:0000259" key="13">
    <source>
        <dbReference type="PROSITE" id="PS50112"/>
    </source>
</evidence>
<keyword evidence="4" id="KW-0597">Phosphoprotein</keyword>
<dbReference type="Pfam" id="PF02518">
    <property type="entry name" value="HATPase_c"/>
    <property type="match status" value="1"/>
</dbReference>
<evidence type="ECO:0000256" key="9">
    <source>
        <dbReference type="ARBA" id="ARBA00023136"/>
    </source>
</evidence>
<dbReference type="InterPro" id="IPR003594">
    <property type="entry name" value="HATPase_dom"/>
</dbReference>
<protein>
    <recommendedName>
        <fullName evidence="3">histidine kinase</fullName>
        <ecNumber evidence="3">2.7.13.3</ecNumber>
    </recommendedName>
</protein>
<dbReference type="SUPFAM" id="SSF55874">
    <property type="entry name" value="ATPase domain of HSP90 chaperone/DNA topoisomerase II/histidine kinase"/>
    <property type="match status" value="1"/>
</dbReference>
<dbReference type="InterPro" id="IPR000014">
    <property type="entry name" value="PAS"/>
</dbReference>
<dbReference type="InterPro" id="IPR013655">
    <property type="entry name" value="PAS_fold_3"/>
</dbReference>
<dbReference type="PROSITE" id="PS50113">
    <property type="entry name" value="PAC"/>
    <property type="match status" value="3"/>
</dbReference>
<evidence type="ECO:0000256" key="3">
    <source>
        <dbReference type="ARBA" id="ARBA00012438"/>
    </source>
</evidence>
<dbReference type="Pfam" id="PF00512">
    <property type="entry name" value="HisKA"/>
    <property type="match status" value="1"/>
</dbReference>
<dbReference type="InterPro" id="IPR013656">
    <property type="entry name" value="PAS_4"/>
</dbReference>
<evidence type="ECO:0000256" key="2">
    <source>
        <dbReference type="ARBA" id="ARBA00004370"/>
    </source>
</evidence>
<dbReference type="Gene3D" id="3.30.565.10">
    <property type="entry name" value="Histidine kinase-like ATPase, C-terminal domain"/>
    <property type="match status" value="1"/>
</dbReference>
<dbReference type="InterPro" id="IPR001610">
    <property type="entry name" value="PAC"/>
</dbReference>
<dbReference type="InterPro" id="IPR000700">
    <property type="entry name" value="PAS-assoc_C"/>
</dbReference>
<dbReference type="Pfam" id="PF00989">
    <property type="entry name" value="PAS"/>
    <property type="match status" value="1"/>
</dbReference>
<comment type="catalytic activity">
    <reaction evidence="1">
        <text>ATP + protein L-histidine = ADP + protein N-phospho-L-histidine.</text>
        <dbReference type="EC" id="2.7.13.3"/>
    </reaction>
</comment>
<dbReference type="PROSITE" id="PS50109">
    <property type="entry name" value="HIS_KIN"/>
    <property type="match status" value="1"/>
</dbReference>
<evidence type="ECO:0000313" key="17">
    <source>
        <dbReference type="Proteomes" id="UP000647587"/>
    </source>
</evidence>
<dbReference type="EC" id="2.7.13.3" evidence="3"/>
<dbReference type="InterPro" id="IPR006189">
    <property type="entry name" value="CHASE_dom"/>
</dbReference>
<dbReference type="SUPFAM" id="SSF55781">
    <property type="entry name" value="GAF domain-like"/>
    <property type="match status" value="1"/>
</dbReference>
<dbReference type="SMART" id="SM00388">
    <property type="entry name" value="HisKA"/>
    <property type="match status" value="1"/>
</dbReference>
<dbReference type="SMART" id="SM00387">
    <property type="entry name" value="HATPase_c"/>
    <property type="match status" value="1"/>
</dbReference>
<dbReference type="PROSITE" id="PS50839">
    <property type="entry name" value="CHASE"/>
    <property type="match status" value="1"/>
</dbReference>
<feature type="transmembrane region" description="Helical" evidence="11">
    <location>
        <begin position="20"/>
        <end position="40"/>
    </location>
</feature>
<dbReference type="PANTHER" id="PTHR42878">
    <property type="entry name" value="TWO-COMPONENT HISTIDINE KINASE"/>
    <property type="match status" value="1"/>
</dbReference>
<dbReference type="InterPro" id="IPR029016">
    <property type="entry name" value="GAF-like_dom_sf"/>
</dbReference>
<dbReference type="NCBIfam" id="TIGR00229">
    <property type="entry name" value="sensory_box"/>
    <property type="match status" value="2"/>
</dbReference>
<keyword evidence="7 16" id="KW-0418">Kinase</keyword>
<dbReference type="InterPro" id="IPR004358">
    <property type="entry name" value="Sig_transdc_His_kin-like_C"/>
</dbReference>
<dbReference type="InterPro" id="IPR035965">
    <property type="entry name" value="PAS-like_dom_sf"/>
</dbReference>
<evidence type="ECO:0000256" key="5">
    <source>
        <dbReference type="ARBA" id="ARBA00022679"/>
    </source>
</evidence>
<keyword evidence="9 11" id="KW-0472">Membrane</keyword>
<feature type="domain" description="PAS" evidence="13">
    <location>
        <begin position="586"/>
        <end position="622"/>
    </location>
</feature>
<comment type="caution">
    <text evidence="16">The sequence shown here is derived from an EMBL/GenBank/DDBJ whole genome shotgun (WGS) entry which is preliminary data.</text>
</comment>
<comment type="subcellular location">
    <subcellularLocation>
        <location evidence="2">Membrane</location>
    </subcellularLocation>
</comment>
<keyword evidence="5" id="KW-0808">Transferase</keyword>
<evidence type="ECO:0000259" key="15">
    <source>
        <dbReference type="PROSITE" id="PS50839"/>
    </source>
</evidence>
<proteinExistence type="predicted"/>
<dbReference type="SUPFAM" id="SSF47384">
    <property type="entry name" value="Homodimeric domain of signal transducing histidine kinase"/>
    <property type="match status" value="1"/>
</dbReference>
<sequence>MTGDRSARERLWVQWGPVSMLLAVIGLSLVLAVVASRYVAIEQRTRFQRAAGTHTQALREQLSHYEDLLLATRATLTLRPDLMPQADFASYARRLNLIERYPGVQALGFNVWIPDGQVAPVLAELRRKVRPEVTIRRNSPAPLALAPISVIAPPTSENLRVLGFDMYSEATRRDAFDRARRLGGMQATRPVQLVQRDNRGRSLQGFLLVLPVWDSSLEQLDGGREKLRGYVYLAVRTDEFLSSLEQTGVPGQLVARVTLGAQSMGRPVQIARPAFRKVQELSVAGQPWTVQYAATGNFGRGLSSALPMISVVLGLLIGGLSYWLTQAQVSGRRRAEALNQTLAQARTQQAQARAEFEAIFQSMQDAAVFTDPSGHIRRVNRAMGTLFRQPLQQLMGEPLAKLHLDRRLESRSTFQALTTPYRREDGTVFSGETQRSEVRSEDGELLGALEVLRDVTDRLESERALQVAQRRAGEILDSIPHVLWVSDPGGEVSYLNAQYRGRFGRAPLRVHLDPQDHDSYDGLWRRAHALGGAAQSEVRLRVGDVSRWHVLRVNPVRNERGEIAEWVASATDIHDRLVAERLAQRNEQRYRGVLEGMPQIVWLTDAHGTPTYFNRRWAEYVGPERAIQGFLQLVHPNDRAEYQARWAAAVEAQQPFEAEHRLLGADGRYRTFVTRGSLVLDAAGHVIEWVGTTTDVDDPVFAETAARLLASVTEKLSAVPGSRHRLRALRYREALDLLTERFAESAAVWTVPEEPLAVSRAMPGWSQGPLQEVSTAQVRLALDTGEAQVLADHALLHEAGVSEALLLPLLARDGTRFGVLGMTFRQPLQDRDHELATDLAQRFAAAMENDALRDHALDAQRDLELLNQSLEDRVQRRTRELEATARELEAFSYSVSHDLRTPLRHIVGFADLLRKDLGGHLSPKSARYLNVISEASTRMSQLIDDLLAFSRMGRQELRSVPVDLTGLLRTSWHGLEPDRQGRDIQFSLGELPTVPGDPALLGLVFTNLLSNAIKYTRTRPQGVIEVAGRVEGGQVTVQVRDNGVGFDMRYADKLFGVFQRLHRAEEFEGIGIGLANVRRIVTRHGGEVTAESQPDEGATFTVTLPLERPDDD</sequence>
<dbReference type="EMBL" id="BMPP01000012">
    <property type="protein sequence ID" value="GGK33145.1"/>
    <property type="molecule type" value="Genomic_DNA"/>
</dbReference>
<evidence type="ECO:0000256" key="6">
    <source>
        <dbReference type="ARBA" id="ARBA00022692"/>
    </source>
</evidence>
<dbReference type="Gene3D" id="3.30.450.350">
    <property type="entry name" value="CHASE domain"/>
    <property type="match status" value="1"/>
</dbReference>
<dbReference type="SUPFAM" id="SSF55785">
    <property type="entry name" value="PYP-like sensor domain (PAS domain)"/>
    <property type="match status" value="3"/>
</dbReference>
<dbReference type="InterPro" id="IPR036890">
    <property type="entry name" value="HATPase_C_sf"/>
</dbReference>
<feature type="domain" description="PAC" evidence="14">
    <location>
        <begin position="656"/>
        <end position="708"/>
    </location>
</feature>
<dbReference type="CDD" id="cd00130">
    <property type="entry name" value="PAS"/>
    <property type="match status" value="3"/>
</dbReference>
<dbReference type="SMART" id="SM01079">
    <property type="entry name" value="CHASE"/>
    <property type="match status" value="1"/>
</dbReference>
<keyword evidence="8 11" id="KW-1133">Transmembrane helix</keyword>
<dbReference type="InterPro" id="IPR050351">
    <property type="entry name" value="BphY/WalK/GraS-like"/>
</dbReference>
<dbReference type="InterPro" id="IPR042240">
    <property type="entry name" value="CHASE_sf"/>
</dbReference>
<organism evidence="16 17">
    <name type="scientific">Deinococcus malanensis</name>
    <dbReference type="NCBI Taxonomy" id="1706855"/>
    <lineage>
        <taxon>Bacteria</taxon>
        <taxon>Thermotogati</taxon>
        <taxon>Deinococcota</taxon>
        <taxon>Deinococci</taxon>
        <taxon>Deinococcales</taxon>
        <taxon>Deinococcaceae</taxon>
        <taxon>Deinococcus</taxon>
    </lineage>
</organism>
<dbReference type="Pfam" id="PF08447">
    <property type="entry name" value="PAS_3"/>
    <property type="match status" value="1"/>
</dbReference>
<dbReference type="Gene3D" id="1.10.287.130">
    <property type="match status" value="1"/>
</dbReference>
<feature type="domain" description="Histidine kinase" evidence="12">
    <location>
        <begin position="894"/>
        <end position="1108"/>
    </location>
</feature>
<dbReference type="GO" id="GO:0016301">
    <property type="term" value="F:kinase activity"/>
    <property type="evidence" value="ECO:0007669"/>
    <property type="project" value="UniProtKB-KW"/>
</dbReference>
<keyword evidence="17" id="KW-1185">Reference proteome</keyword>
<dbReference type="InterPro" id="IPR003661">
    <property type="entry name" value="HisK_dim/P_dom"/>
</dbReference>
<evidence type="ECO:0000256" key="4">
    <source>
        <dbReference type="ARBA" id="ARBA00022553"/>
    </source>
</evidence>
<accession>A0ABQ2EYX4</accession>